<evidence type="ECO:0000313" key="5">
    <source>
        <dbReference type="Proteomes" id="UP000316598"/>
    </source>
</evidence>
<dbReference type="GO" id="GO:0046872">
    <property type="term" value="F:metal ion binding"/>
    <property type="evidence" value="ECO:0007669"/>
    <property type="project" value="UniProtKB-KW"/>
</dbReference>
<sequence length="125" mass="13855">MSEPTANPDDTSMPAGCMPESIERDGNNVILIHFNDGKVTRWTVDQLRKACPCATCREKKRALENDAEKPKSAMLLPVLSAAEARPLRIEAMQPVGQYGYNIQFSDGHSSGIFLFEILYNAPLSR</sequence>
<accession>A0A5C5WRK6</accession>
<dbReference type="Pfam" id="PF06155">
    <property type="entry name" value="GBBH-like_N"/>
    <property type="match status" value="1"/>
</dbReference>
<keyword evidence="1" id="KW-0479">Metal-binding</keyword>
<dbReference type="EMBL" id="SJPI01000001">
    <property type="protein sequence ID" value="TWT52673.1"/>
    <property type="molecule type" value="Genomic_DNA"/>
</dbReference>
<feature type="domain" description="Gamma-butyrobetaine hydroxylase-like N-terminal" evidence="3">
    <location>
        <begin position="26"/>
        <end position="119"/>
    </location>
</feature>
<dbReference type="InterPro" id="IPR038492">
    <property type="entry name" value="GBBH-like_N_sf"/>
</dbReference>
<keyword evidence="5" id="KW-1185">Reference proteome</keyword>
<dbReference type="Proteomes" id="UP000316598">
    <property type="component" value="Unassembled WGS sequence"/>
</dbReference>
<dbReference type="RefSeq" id="WP_242631734.1">
    <property type="nucleotide sequence ID" value="NZ_SJPI01000001.1"/>
</dbReference>
<dbReference type="PANTHER" id="PTHR35303:SF5">
    <property type="entry name" value="OS02G0197800 PROTEIN"/>
    <property type="match status" value="1"/>
</dbReference>
<reference evidence="4 5" key="1">
    <citation type="submission" date="2019-02" db="EMBL/GenBank/DDBJ databases">
        <title>Deep-cultivation of Planctomycetes and their phenomic and genomic characterization uncovers novel biology.</title>
        <authorList>
            <person name="Wiegand S."/>
            <person name="Jogler M."/>
            <person name="Boedeker C."/>
            <person name="Pinto D."/>
            <person name="Vollmers J."/>
            <person name="Rivas-Marin E."/>
            <person name="Kohn T."/>
            <person name="Peeters S.H."/>
            <person name="Heuer A."/>
            <person name="Rast P."/>
            <person name="Oberbeckmann S."/>
            <person name="Bunk B."/>
            <person name="Jeske O."/>
            <person name="Meyerdierks A."/>
            <person name="Storesund J.E."/>
            <person name="Kallscheuer N."/>
            <person name="Luecker S."/>
            <person name="Lage O.M."/>
            <person name="Pohl T."/>
            <person name="Merkel B.J."/>
            <person name="Hornburger P."/>
            <person name="Mueller R.-W."/>
            <person name="Bruemmer F."/>
            <person name="Labrenz M."/>
            <person name="Spormann A.M."/>
            <person name="Op Den Camp H."/>
            <person name="Overmann J."/>
            <person name="Amann R."/>
            <person name="Jetten M.S.M."/>
            <person name="Mascher T."/>
            <person name="Medema M.H."/>
            <person name="Devos D.P."/>
            <person name="Kaster A.-K."/>
            <person name="Ovreas L."/>
            <person name="Rohde M."/>
            <person name="Galperin M.Y."/>
            <person name="Jogler C."/>
        </authorList>
    </citation>
    <scope>NUCLEOTIDE SEQUENCE [LARGE SCALE GENOMIC DNA]</scope>
    <source>
        <strain evidence="4 5">Pla22</strain>
    </source>
</reference>
<evidence type="ECO:0000256" key="2">
    <source>
        <dbReference type="ARBA" id="ARBA00023004"/>
    </source>
</evidence>
<proteinExistence type="predicted"/>
<evidence type="ECO:0000256" key="1">
    <source>
        <dbReference type="ARBA" id="ARBA00022723"/>
    </source>
</evidence>
<keyword evidence="2" id="KW-0408">Iron</keyword>
<protein>
    <recommendedName>
        <fullName evidence="3">Gamma-butyrobetaine hydroxylase-like N-terminal domain-containing protein</fullName>
    </recommendedName>
</protein>
<evidence type="ECO:0000313" key="4">
    <source>
        <dbReference type="EMBL" id="TWT52673.1"/>
    </source>
</evidence>
<dbReference type="PANTHER" id="PTHR35303">
    <property type="entry name" value="OS02G0197800 PROTEIN"/>
    <property type="match status" value="1"/>
</dbReference>
<evidence type="ECO:0000259" key="3">
    <source>
        <dbReference type="Pfam" id="PF06155"/>
    </source>
</evidence>
<comment type="caution">
    <text evidence="4">The sequence shown here is derived from an EMBL/GenBank/DDBJ whole genome shotgun (WGS) entry which is preliminary data.</text>
</comment>
<organism evidence="4 5">
    <name type="scientific">Rubripirellula amarantea</name>
    <dbReference type="NCBI Taxonomy" id="2527999"/>
    <lineage>
        <taxon>Bacteria</taxon>
        <taxon>Pseudomonadati</taxon>
        <taxon>Planctomycetota</taxon>
        <taxon>Planctomycetia</taxon>
        <taxon>Pirellulales</taxon>
        <taxon>Pirellulaceae</taxon>
        <taxon>Rubripirellula</taxon>
    </lineage>
</organism>
<dbReference type="AlphaFoldDB" id="A0A5C5WRK6"/>
<gene>
    <name evidence="4" type="ORF">Pla22_02990</name>
</gene>
<dbReference type="InterPro" id="IPR010376">
    <property type="entry name" value="GBBH-like_N"/>
</dbReference>
<dbReference type="Gene3D" id="3.30.2020.30">
    <property type="match status" value="1"/>
</dbReference>
<name>A0A5C5WRK6_9BACT</name>